<comment type="caution">
    <text evidence="2">The sequence shown here is derived from an EMBL/GenBank/DDBJ whole genome shotgun (WGS) entry which is preliminary data.</text>
</comment>
<evidence type="ECO:0008006" key="4">
    <source>
        <dbReference type="Google" id="ProtNLM"/>
    </source>
</evidence>
<feature type="signal peptide" evidence="1">
    <location>
        <begin position="1"/>
        <end position="22"/>
    </location>
</feature>
<proteinExistence type="predicted"/>
<dbReference type="Proteomes" id="UP000188533">
    <property type="component" value="Unassembled WGS sequence"/>
</dbReference>
<evidence type="ECO:0000256" key="1">
    <source>
        <dbReference type="SAM" id="SignalP"/>
    </source>
</evidence>
<protein>
    <recommendedName>
        <fullName evidence="4">Non-specific serine/threonine protein kinase</fullName>
    </recommendedName>
</protein>
<reference evidence="2 3" key="2">
    <citation type="submission" date="2017-02" db="EMBL/GenBank/DDBJ databases">
        <title>A genome survey and senescence transcriptome analysis in Lentinula edodes.</title>
        <authorList>
            <person name="Sakamoto Y."/>
            <person name="Nakade K."/>
            <person name="Sato S."/>
            <person name="Yoshida Y."/>
            <person name="Miyazaki K."/>
            <person name="Natsume S."/>
            <person name="Konno N."/>
        </authorList>
    </citation>
    <scope>NUCLEOTIDE SEQUENCE [LARGE SCALE GENOMIC DNA]</scope>
    <source>
        <strain evidence="2 3">NBRC 111202</strain>
    </source>
</reference>
<dbReference type="AlphaFoldDB" id="A0A1Q3ED84"/>
<sequence length="256" mass="29438">MHLALQFVLLIAPLWFKTVTQAVPPPLSPEQFRRNLLKDRDRPWIEDFYGSDKYLSDEDKNAFKQHLVGVKLGQKLSSPGAVTGSFNEGMYMLGADYNAKDKKYEASEVVVKILYGPVDEKILGEVKALKDVGYFISSGLLPPYRKPAILMNKIDGAQIKSTEVWKKANQSRREELLNQMKLLVKNEIVTWADEKRLLHVDFTSYNIHVTFDKDDSVKTCRVLDFGFPGIFRVGTSATKSDIEEWFELQWSNRKQW</sequence>
<evidence type="ECO:0000313" key="2">
    <source>
        <dbReference type="EMBL" id="GAW05170.1"/>
    </source>
</evidence>
<keyword evidence="3" id="KW-1185">Reference proteome</keyword>
<dbReference type="EMBL" id="BDGU01000236">
    <property type="protein sequence ID" value="GAW05170.1"/>
    <property type="molecule type" value="Genomic_DNA"/>
</dbReference>
<reference evidence="2 3" key="1">
    <citation type="submission" date="2016-08" db="EMBL/GenBank/DDBJ databases">
        <authorList>
            <consortium name="Lentinula edodes genome sequencing consortium"/>
            <person name="Sakamoto Y."/>
            <person name="Nakade K."/>
            <person name="Sato S."/>
            <person name="Yoshida Y."/>
            <person name="Miyazaki K."/>
            <person name="Natsume S."/>
            <person name="Konno N."/>
        </authorList>
    </citation>
    <scope>NUCLEOTIDE SEQUENCE [LARGE SCALE GENOMIC DNA]</scope>
    <source>
        <strain evidence="2 3">NBRC 111202</strain>
    </source>
</reference>
<name>A0A1Q3ED84_LENED</name>
<feature type="chain" id="PRO_5010261053" description="Non-specific serine/threonine protein kinase" evidence="1">
    <location>
        <begin position="23"/>
        <end position="256"/>
    </location>
</feature>
<gene>
    <name evidence="2" type="ORF">LENED_007010</name>
</gene>
<accession>A0A1Q3ED84</accession>
<organism evidence="2 3">
    <name type="scientific">Lentinula edodes</name>
    <name type="common">Shiitake mushroom</name>
    <name type="synonym">Lentinus edodes</name>
    <dbReference type="NCBI Taxonomy" id="5353"/>
    <lineage>
        <taxon>Eukaryota</taxon>
        <taxon>Fungi</taxon>
        <taxon>Dikarya</taxon>
        <taxon>Basidiomycota</taxon>
        <taxon>Agaricomycotina</taxon>
        <taxon>Agaricomycetes</taxon>
        <taxon>Agaricomycetidae</taxon>
        <taxon>Agaricales</taxon>
        <taxon>Marasmiineae</taxon>
        <taxon>Omphalotaceae</taxon>
        <taxon>Lentinula</taxon>
    </lineage>
</organism>
<keyword evidence="1" id="KW-0732">Signal</keyword>
<evidence type="ECO:0000313" key="3">
    <source>
        <dbReference type="Proteomes" id="UP000188533"/>
    </source>
</evidence>